<dbReference type="AlphaFoldDB" id="A0A8J5Z275"/>
<protein>
    <submittedName>
        <fullName evidence="1">Uncharacterized protein</fullName>
    </submittedName>
</protein>
<sequence length="40" mass="4815">MGRLIQRLFMTLISRDFLLMKLASNFQEKLTNLKLEWVCL</sequence>
<proteinExistence type="predicted"/>
<reference evidence="1 2" key="1">
    <citation type="journal article" date="2021" name="bioRxiv">
        <title>The Gossypium anomalum genome as a resource for cotton improvement and evolutionary analysis of hybrid incompatibility.</title>
        <authorList>
            <person name="Grover C.E."/>
            <person name="Yuan D."/>
            <person name="Arick M.A."/>
            <person name="Miller E.R."/>
            <person name="Hu G."/>
            <person name="Peterson D.G."/>
            <person name="Wendel J.F."/>
            <person name="Udall J.A."/>
        </authorList>
    </citation>
    <scope>NUCLEOTIDE SEQUENCE [LARGE SCALE GENOMIC DNA]</scope>
    <source>
        <strain evidence="1">JFW-Udall</strain>
        <tissue evidence="1">Leaf</tissue>
    </source>
</reference>
<evidence type="ECO:0000313" key="2">
    <source>
        <dbReference type="Proteomes" id="UP000701853"/>
    </source>
</evidence>
<accession>A0A8J5Z275</accession>
<dbReference type="EMBL" id="JAHUZN010000006">
    <property type="protein sequence ID" value="KAG8490812.1"/>
    <property type="molecule type" value="Genomic_DNA"/>
</dbReference>
<comment type="caution">
    <text evidence="1">The sequence shown here is derived from an EMBL/GenBank/DDBJ whole genome shotgun (WGS) entry which is preliminary data.</text>
</comment>
<gene>
    <name evidence="1" type="ORF">CXB51_014021</name>
</gene>
<name>A0A8J5Z275_9ROSI</name>
<dbReference type="Proteomes" id="UP000701853">
    <property type="component" value="Chromosome 6"/>
</dbReference>
<evidence type="ECO:0000313" key="1">
    <source>
        <dbReference type="EMBL" id="KAG8490812.1"/>
    </source>
</evidence>
<organism evidence="1 2">
    <name type="scientific">Gossypium anomalum</name>
    <dbReference type="NCBI Taxonomy" id="47600"/>
    <lineage>
        <taxon>Eukaryota</taxon>
        <taxon>Viridiplantae</taxon>
        <taxon>Streptophyta</taxon>
        <taxon>Embryophyta</taxon>
        <taxon>Tracheophyta</taxon>
        <taxon>Spermatophyta</taxon>
        <taxon>Magnoliopsida</taxon>
        <taxon>eudicotyledons</taxon>
        <taxon>Gunneridae</taxon>
        <taxon>Pentapetalae</taxon>
        <taxon>rosids</taxon>
        <taxon>malvids</taxon>
        <taxon>Malvales</taxon>
        <taxon>Malvaceae</taxon>
        <taxon>Malvoideae</taxon>
        <taxon>Gossypium</taxon>
    </lineage>
</organism>
<keyword evidence="2" id="KW-1185">Reference proteome</keyword>